<dbReference type="KEGG" id="ahg:AHOG_21675"/>
<feature type="region of interest" description="Disordered" evidence="1">
    <location>
        <begin position="135"/>
        <end position="155"/>
    </location>
</feature>
<protein>
    <submittedName>
        <fullName evidence="2">Uncharacterized protein</fullName>
    </submittedName>
</protein>
<evidence type="ECO:0000313" key="3">
    <source>
        <dbReference type="Proteomes" id="UP000204221"/>
    </source>
</evidence>
<evidence type="ECO:0000256" key="1">
    <source>
        <dbReference type="SAM" id="MobiDB-lite"/>
    </source>
</evidence>
<name>A0A221W8F0_9PSEU</name>
<dbReference type="EMBL" id="CP022521">
    <property type="protein sequence ID" value="ASO21951.1"/>
    <property type="molecule type" value="Genomic_DNA"/>
</dbReference>
<accession>A0A221W8F0</accession>
<feature type="compositionally biased region" description="Low complexity" evidence="1">
    <location>
        <begin position="135"/>
        <end position="146"/>
    </location>
</feature>
<dbReference type="RefSeq" id="WP_093943007.1">
    <property type="nucleotide sequence ID" value="NZ_CP022521.1"/>
</dbReference>
<organism evidence="2 3">
    <name type="scientific">Actinoalloteichus hoggarensis</name>
    <dbReference type="NCBI Taxonomy" id="1470176"/>
    <lineage>
        <taxon>Bacteria</taxon>
        <taxon>Bacillati</taxon>
        <taxon>Actinomycetota</taxon>
        <taxon>Actinomycetes</taxon>
        <taxon>Pseudonocardiales</taxon>
        <taxon>Pseudonocardiaceae</taxon>
        <taxon>Actinoalloteichus</taxon>
    </lineage>
</organism>
<dbReference type="AlphaFoldDB" id="A0A221W8F0"/>
<proteinExistence type="predicted"/>
<sequence>MTTLAALFLDTDTDADARVRFRSGVMFVTSGAQGVLVEGVRPGRDPVRAVIGATDAVDVLDALWAWRSIELPAMDGVTGVRRLRFHPRPDGVEVSIRSRTTTRGRWLVHADRVPELGDALCRALITARSTTATAAVGTAPGGHPAAVQSPDTDTENGVAAGVGAGGAAVGLRIVPGGRR</sequence>
<gene>
    <name evidence="2" type="ORF">AHOG_21675</name>
</gene>
<dbReference type="Proteomes" id="UP000204221">
    <property type="component" value="Chromosome"/>
</dbReference>
<dbReference type="OrthoDB" id="3697043at2"/>
<keyword evidence="3" id="KW-1185">Reference proteome</keyword>
<reference evidence="2 3" key="1">
    <citation type="submission" date="2017-07" db="EMBL/GenBank/DDBJ databases">
        <title>Complete genome sequence of Actinoalloteichus hoggarensis DSM 45943, type strain of Actinoalloteichus hoggarensis.</title>
        <authorList>
            <person name="Ruckert C."/>
            <person name="Nouioui I."/>
            <person name="Willmese J."/>
            <person name="van Wezel G."/>
            <person name="Klenk H.-P."/>
            <person name="Kalinowski J."/>
            <person name="Zotchev S.B."/>
        </authorList>
    </citation>
    <scope>NUCLEOTIDE SEQUENCE [LARGE SCALE GENOMIC DNA]</scope>
    <source>
        <strain evidence="2 3">DSM 45943</strain>
    </source>
</reference>
<evidence type="ECO:0000313" key="2">
    <source>
        <dbReference type="EMBL" id="ASO21951.1"/>
    </source>
</evidence>